<evidence type="ECO:0000256" key="6">
    <source>
        <dbReference type="ARBA" id="ARBA00023136"/>
    </source>
</evidence>
<organism evidence="9 10">
    <name type="scientific">Apibacter adventoris</name>
    <dbReference type="NCBI Taxonomy" id="1679466"/>
    <lineage>
        <taxon>Bacteria</taxon>
        <taxon>Pseudomonadati</taxon>
        <taxon>Bacteroidota</taxon>
        <taxon>Flavobacteriia</taxon>
        <taxon>Flavobacteriales</taxon>
        <taxon>Weeksellaceae</taxon>
        <taxon>Apibacter</taxon>
    </lineage>
</organism>
<gene>
    <name evidence="9" type="ORF">C4S77_11995</name>
</gene>
<evidence type="ECO:0000313" key="10">
    <source>
        <dbReference type="Proteomes" id="UP000238042"/>
    </source>
</evidence>
<dbReference type="GO" id="GO:0015288">
    <property type="term" value="F:porin activity"/>
    <property type="evidence" value="ECO:0007669"/>
    <property type="project" value="TreeGrafter"/>
</dbReference>
<evidence type="ECO:0000256" key="7">
    <source>
        <dbReference type="ARBA" id="ARBA00023237"/>
    </source>
</evidence>
<proteinExistence type="inferred from homology"/>
<dbReference type="Proteomes" id="UP000238042">
    <property type="component" value="Unassembled WGS sequence"/>
</dbReference>
<reference evidence="9 10" key="1">
    <citation type="submission" date="2018-02" db="EMBL/GenBank/DDBJ databases">
        <title>Genome sequences of Apibacter spp., gut symbionts of Asian honey bees.</title>
        <authorList>
            <person name="Kwong W.K."/>
            <person name="Steele M.I."/>
            <person name="Moran N.A."/>
        </authorList>
    </citation>
    <scope>NUCLEOTIDE SEQUENCE [LARGE SCALE GENOMIC DNA]</scope>
    <source>
        <strain evidence="10">wkB301</strain>
    </source>
</reference>
<evidence type="ECO:0000256" key="4">
    <source>
        <dbReference type="ARBA" id="ARBA00022452"/>
    </source>
</evidence>
<keyword evidence="6" id="KW-0472">Membrane</keyword>
<evidence type="ECO:0000313" key="9">
    <source>
        <dbReference type="EMBL" id="PQL90591.1"/>
    </source>
</evidence>
<dbReference type="SUPFAM" id="SSF56954">
    <property type="entry name" value="Outer membrane efflux proteins (OEP)"/>
    <property type="match status" value="1"/>
</dbReference>
<dbReference type="RefSeq" id="WP_105247734.1">
    <property type="nucleotide sequence ID" value="NZ_PSZM01000046.1"/>
</dbReference>
<keyword evidence="10" id="KW-1185">Reference proteome</keyword>
<keyword evidence="8" id="KW-0175">Coiled coil</keyword>
<dbReference type="GO" id="GO:0015562">
    <property type="term" value="F:efflux transmembrane transporter activity"/>
    <property type="evidence" value="ECO:0007669"/>
    <property type="project" value="InterPro"/>
</dbReference>
<dbReference type="OrthoDB" id="1271612at2"/>
<sequence>MKYKIAYLIILFTYLVKAQNNYYLGVEELFNLGIEHSTQLKASHIKNSISIEKEALTEIEQLPSISFTATNGYVGKASIYDKNFSFAEHPDIPNWKQNYGLELKQTIYQGGKIKNNIKSAYISRQISELSLEKDVSDIKLVLINNYLELFRLYKQKDVLLKNIEEAKKRLNNIKNLKKEGIVTNNDVLRSQIDVSNYELSLKETQDNIIIISQQLDIVLGIEEKNIIVPDTLFLEKKIFVENEDYYVQQGYEKYPELRISDYNIEKAKVDEKIAKSKYLPNLFLSAGNNLVRPLPNTSPVQDLYINSWGINLGLSYEISSWFDHRHTLNEAKYNINLQENLKEQTRENIRMKVKSAYIKNKEAMDRIEVLTKTIQQAKENYRITNNKYFNQLSILTDLLDASAVQLNAELQLTTAKANFIYTYYLLLQASGNL</sequence>
<protein>
    <submittedName>
        <fullName evidence="9">Transporter</fullName>
    </submittedName>
</protein>
<dbReference type="PANTHER" id="PTHR30026:SF23">
    <property type="entry name" value="TO APRF-PUTATIVE OUTER MEMBRANE EFFLUX PROTEIN OR SECRETED ALKALINE PHOSPHATASE-RELATED"/>
    <property type="match status" value="1"/>
</dbReference>
<evidence type="ECO:0000256" key="5">
    <source>
        <dbReference type="ARBA" id="ARBA00022692"/>
    </source>
</evidence>
<evidence type="ECO:0000256" key="2">
    <source>
        <dbReference type="ARBA" id="ARBA00007613"/>
    </source>
</evidence>
<keyword evidence="3" id="KW-0813">Transport</keyword>
<dbReference type="InterPro" id="IPR051906">
    <property type="entry name" value="TolC-like"/>
</dbReference>
<dbReference type="AlphaFoldDB" id="A0A2S8A7Q1"/>
<name>A0A2S8A7Q1_9FLAO</name>
<evidence type="ECO:0000256" key="8">
    <source>
        <dbReference type="SAM" id="Coils"/>
    </source>
</evidence>
<keyword evidence="4" id="KW-1134">Transmembrane beta strand</keyword>
<comment type="subcellular location">
    <subcellularLocation>
        <location evidence="1">Cell outer membrane</location>
    </subcellularLocation>
</comment>
<dbReference type="GO" id="GO:0009279">
    <property type="term" value="C:cell outer membrane"/>
    <property type="evidence" value="ECO:0007669"/>
    <property type="project" value="UniProtKB-SubCell"/>
</dbReference>
<dbReference type="EMBL" id="PSZM01000046">
    <property type="protein sequence ID" value="PQL90591.1"/>
    <property type="molecule type" value="Genomic_DNA"/>
</dbReference>
<comment type="caution">
    <text evidence="9">The sequence shown here is derived from an EMBL/GenBank/DDBJ whole genome shotgun (WGS) entry which is preliminary data.</text>
</comment>
<keyword evidence="7" id="KW-0998">Cell outer membrane</keyword>
<keyword evidence="5" id="KW-0812">Transmembrane</keyword>
<dbReference type="PANTHER" id="PTHR30026">
    <property type="entry name" value="OUTER MEMBRANE PROTEIN TOLC"/>
    <property type="match status" value="1"/>
</dbReference>
<evidence type="ECO:0000256" key="3">
    <source>
        <dbReference type="ARBA" id="ARBA00022448"/>
    </source>
</evidence>
<dbReference type="InterPro" id="IPR003423">
    <property type="entry name" value="OMP_efflux"/>
</dbReference>
<evidence type="ECO:0000256" key="1">
    <source>
        <dbReference type="ARBA" id="ARBA00004442"/>
    </source>
</evidence>
<accession>A0A2S8A7Q1</accession>
<dbReference type="GO" id="GO:1990281">
    <property type="term" value="C:efflux pump complex"/>
    <property type="evidence" value="ECO:0007669"/>
    <property type="project" value="TreeGrafter"/>
</dbReference>
<comment type="similarity">
    <text evidence="2">Belongs to the outer membrane factor (OMF) (TC 1.B.17) family.</text>
</comment>
<dbReference type="Pfam" id="PF02321">
    <property type="entry name" value="OEP"/>
    <property type="match status" value="2"/>
</dbReference>
<feature type="coiled-coil region" evidence="8">
    <location>
        <begin position="328"/>
        <end position="387"/>
    </location>
</feature>
<feature type="coiled-coil region" evidence="8">
    <location>
        <begin position="149"/>
        <end position="176"/>
    </location>
</feature>
<dbReference type="Gene3D" id="1.20.1600.10">
    <property type="entry name" value="Outer membrane efflux proteins (OEP)"/>
    <property type="match status" value="1"/>
</dbReference>